<dbReference type="InterPro" id="IPR009038">
    <property type="entry name" value="GOLD_dom"/>
</dbReference>
<dbReference type="EC" id="3.4.17.24" evidence="4"/>
<feature type="active site" description="Proton donor/acceptor" evidence="5">
    <location>
        <position position="977"/>
    </location>
</feature>
<dbReference type="SUPFAM" id="SSF52087">
    <property type="entry name" value="CRAL/TRIO domain"/>
    <property type="match status" value="1"/>
</dbReference>
<organism evidence="9 10">
    <name type="scientific">Trichinella murrelli</name>
    <dbReference type="NCBI Taxonomy" id="144512"/>
    <lineage>
        <taxon>Eukaryota</taxon>
        <taxon>Metazoa</taxon>
        <taxon>Ecdysozoa</taxon>
        <taxon>Nematoda</taxon>
        <taxon>Enoplea</taxon>
        <taxon>Dorylaimia</taxon>
        <taxon>Trichinellida</taxon>
        <taxon>Trichinellidae</taxon>
        <taxon>Trichinella</taxon>
    </lineage>
</organism>
<name>A0A0V0U678_9BILA</name>
<feature type="domain" description="CRAL-TRIO" evidence="6">
    <location>
        <begin position="1159"/>
        <end position="1333"/>
    </location>
</feature>
<dbReference type="Proteomes" id="UP000055048">
    <property type="component" value="Unassembled WGS sequence"/>
</dbReference>
<comment type="caution">
    <text evidence="9">The sequence shown here is derived from an EMBL/GenBank/DDBJ whole genome shotgun (WGS) entry which is preliminary data.</text>
</comment>
<dbReference type="InterPro" id="IPR001251">
    <property type="entry name" value="CRAL-TRIO_dom"/>
</dbReference>
<feature type="domain" description="GOLD" evidence="7">
    <location>
        <begin position="1350"/>
        <end position="1467"/>
    </location>
</feature>
<reference evidence="9 10" key="1">
    <citation type="submission" date="2015-01" db="EMBL/GenBank/DDBJ databases">
        <title>Evolution of Trichinella species and genotypes.</title>
        <authorList>
            <person name="Korhonen P.K."/>
            <person name="Edoardo P."/>
            <person name="Giuseppe L.R."/>
            <person name="Gasser R.B."/>
        </authorList>
    </citation>
    <scope>NUCLEOTIDE SEQUENCE [LARGE SCALE GENOMIC DNA]</scope>
    <source>
        <strain evidence="9">ISS417</strain>
    </source>
</reference>
<dbReference type="PROSITE" id="PS52035">
    <property type="entry name" value="PEPTIDASE_M14"/>
    <property type="match status" value="1"/>
</dbReference>
<dbReference type="SMART" id="SM00516">
    <property type="entry name" value="SEC14"/>
    <property type="match status" value="1"/>
</dbReference>
<protein>
    <recommendedName>
        <fullName evidence="4">tubulin-glutamate carboxypeptidase</fullName>
        <ecNumber evidence="4">3.4.17.24</ecNumber>
    </recommendedName>
</protein>
<dbReference type="InterPro" id="IPR016024">
    <property type="entry name" value="ARM-type_fold"/>
</dbReference>
<dbReference type="GO" id="GO:0008270">
    <property type="term" value="F:zinc ion binding"/>
    <property type="evidence" value="ECO:0007669"/>
    <property type="project" value="InterPro"/>
</dbReference>
<evidence type="ECO:0000256" key="4">
    <source>
        <dbReference type="ARBA" id="ARBA00026108"/>
    </source>
</evidence>
<dbReference type="Pfam" id="PF25571">
    <property type="entry name" value="TPR_CCP1_N"/>
    <property type="match status" value="1"/>
</dbReference>
<dbReference type="EMBL" id="JYDJ01000052">
    <property type="protein sequence ID" value="KRX46762.1"/>
    <property type="molecule type" value="Genomic_DNA"/>
</dbReference>
<evidence type="ECO:0000256" key="3">
    <source>
        <dbReference type="ARBA" id="ARBA00024524"/>
    </source>
</evidence>
<evidence type="ECO:0000256" key="2">
    <source>
        <dbReference type="ARBA" id="ARBA00005988"/>
    </source>
</evidence>
<gene>
    <name evidence="9" type="primary">AGTPBP1</name>
    <name evidence="9" type="ORF">T05_5594</name>
</gene>
<dbReference type="STRING" id="144512.A0A0V0U678"/>
<dbReference type="InterPro" id="IPR058960">
    <property type="entry name" value="Ctg-1-like_C"/>
</dbReference>
<dbReference type="InterPro" id="IPR000834">
    <property type="entry name" value="Peptidase_M14"/>
</dbReference>
<dbReference type="SUPFAM" id="SSF101576">
    <property type="entry name" value="Supernatant protein factor (SPF), C-terminal domain"/>
    <property type="match status" value="1"/>
</dbReference>
<dbReference type="GO" id="GO:0004181">
    <property type="term" value="F:metallocarboxypeptidase activity"/>
    <property type="evidence" value="ECO:0007669"/>
    <property type="project" value="InterPro"/>
</dbReference>
<dbReference type="Gene3D" id="2.60.120.680">
    <property type="entry name" value="GOLD domain"/>
    <property type="match status" value="1"/>
</dbReference>
<dbReference type="SUPFAM" id="SSF46938">
    <property type="entry name" value="CRAL/TRIO N-terminal domain"/>
    <property type="match status" value="1"/>
</dbReference>
<dbReference type="Pfam" id="PF00650">
    <property type="entry name" value="CRAL_TRIO"/>
    <property type="match status" value="1"/>
</dbReference>
<evidence type="ECO:0000256" key="5">
    <source>
        <dbReference type="PROSITE-ProRule" id="PRU01379"/>
    </source>
</evidence>
<dbReference type="Gene3D" id="3.40.525.10">
    <property type="entry name" value="CRAL-TRIO lipid binding domain"/>
    <property type="match status" value="1"/>
</dbReference>
<dbReference type="Pfam" id="PF25883">
    <property type="entry name" value="F28H7_8_C"/>
    <property type="match status" value="1"/>
</dbReference>
<dbReference type="OrthoDB" id="10253041at2759"/>
<dbReference type="PROSITE" id="PS50866">
    <property type="entry name" value="GOLD"/>
    <property type="match status" value="1"/>
</dbReference>
<dbReference type="Gene3D" id="3.40.630.10">
    <property type="entry name" value="Zn peptidases"/>
    <property type="match status" value="1"/>
</dbReference>
<dbReference type="PANTHER" id="PTHR12756:SF11">
    <property type="entry name" value="CYTOSOLIC CARBOXYPEPTIDASE 1"/>
    <property type="match status" value="1"/>
</dbReference>
<dbReference type="GO" id="GO:0006508">
    <property type="term" value="P:proteolysis"/>
    <property type="evidence" value="ECO:0007669"/>
    <property type="project" value="InterPro"/>
</dbReference>
<feature type="domain" description="Peptidase M14" evidence="8">
    <location>
        <begin position="733"/>
        <end position="1013"/>
    </location>
</feature>
<dbReference type="PANTHER" id="PTHR12756">
    <property type="entry name" value="CYTOSOLIC CARBOXYPEPTIDASE"/>
    <property type="match status" value="1"/>
</dbReference>
<evidence type="ECO:0000313" key="9">
    <source>
        <dbReference type="EMBL" id="KRX46762.1"/>
    </source>
</evidence>
<evidence type="ECO:0000313" key="10">
    <source>
        <dbReference type="Proteomes" id="UP000055048"/>
    </source>
</evidence>
<dbReference type="Pfam" id="PF00246">
    <property type="entry name" value="Peptidase_M14"/>
    <property type="match status" value="1"/>
</dbReference>
<comment type="similarity">
    <text evidence="2 5">Belongs to the peptidase M14 family.</text>
</comment>
<comment type="catalytic activity">
    <reaction evidence="3">
        <text>C-terminal L-alpha-aminoacyl-L-glutamyl-L-glutamyl-[tubulin] + H2O = C-terminal L-alpha-aminoacyl-L-glutamyl-[tubulin] + L-glutamate</text>
        <dbReference type="Rhea" id="RHEA:63792"/>
        <dbReference type="Rhea" id="RHEA-COMP:16435"/>
        <dbReference type="Rhea" id="RHEA-COMP:16436"/>
        <dbReference type="ChEBI" id="CHEBI:15377"/>
        <dbReference type="ChEBI" id="CHEBI:29985"/>
        <dbReference type="ChEBI" id="CHEBI:149555"/>
        <dbReference type="ChEBI" id="CHEBI:149556"/>
        <dbReference type="EC" id="3.4.17.24"/>
    </reaction>
    <physiologicalReaction direction="left-to-right" evidence="3">
        <dbReference type="Rhea" id="RHEA:63793"/>
    </physiologicalReaction>
</comment>
<comment type="cofactor">
    <cofactor evidence="1">
        <name>Zn(2+)</name>
        <dbReference type="ChEBI" id="CHEBI:29105"/>
    </cofactor>
</comment>
<evidence type="ECO:0000259" key="8">
    <source>
        <dbReference type="PROSITE" id="PS52035"/>
    </source>
</evidence>
<keyword evidence="9" id="KW-0378">Hydrolase</keyword>
<proteinExistence type="inferred from homology"/>
<dbReference type="Gene3D" id="1.25.10.10">
    <property type="entry name" value="Leucine-rich Repeat Variant"/>
    <property type="match status" value="1"/>
</dbReference>
<sequence>MANAVELCRKLCQQHTIGVNKDAEEWSHLAKQLHTKCSVDANDKSVQELWDNFENIDETLLLNFLLCFEHCRNSEAIVWFTKILQQFISRPSADPKSRLQLMAKLNGVSFLCKCLRWFVRKFDETDEMIEVIQALIPIIQIVGGVDGRFFMKVRFLGLLDMCINVMCNTAQYPLTESLLDFLTFACRSGQNASALVKNEMMVPFLKKIFAGCEKTTPSVIRKYAELLFLMAKPKKTRKSLVSQGIIPSVLELFRAFFGKDDNISQINCNAALGTLRLLTSTISGRQNLVACNGLEIFRDLIRSFDESEASSPLCSHMYHSISSLCIRCLPMRPLPIDNMKYPVDVSIVEIQHSTPDPPEAVSDSEDDISVAAGFLTDTDDEAMSRASQSEKPPIPLRIFQKETHWYRFLTRELDYGTLLSKDGTFGNVSAKQTDNMLFEMADLENFMLEINQRQRRRSISSLREIRLSSKHRSITEQLLEKSQSGMPTWYHWIDYCCQAVSTRSVIPFESLGYPDMHGCYPNLPQQKLKCYPNALLNMVGHLLERLESNKDYIPKVVYDLDQLVATRRTYNTSKFILNNDIVKLGRSNPNTTSLQFESRFEGGNLRKVGPYEYDLILTPDTNQMNEYYHTYYFQVSNMLTEISYTLNIINCVKTRSLYNSGMQPLVFSVTEALLGRPGWVRIGGNCVYYRNFYSRGSSSTAAKSSETVTSYYTASFNVHFRHRYDICYFAYHYPYTYTMLKTHLVKTNQLLSLKKDIHFRTDVMCHTLSGNPVILVTVTELGDRIQLKSRDIVVLSARIHPGESNSSWMMHGMINYLISDHPFAKLARSKFIFKLIPMLNVDGVINGNHRCSLAGKDLNRQWVAPERSMYPSIYHTKNLISYLHRIGRTPFVYCDFHGHSRKMNVFLYGNNPNLSWYTGDRLQKHGFEFYQFPEILDETSTAFELKYCAFTIKKNKEGSARVAIWRDTGISRAYTLEASYAGFDTGGYKGHQITTRDLIEMGEQFVESLVRLKKSIEQGKSPTRRFEIGAEQKEHNVEDPVLLALDKFLRDLFFCCANNDDDNDDKCWTDIVAFLHASTFNLLTHSQMIPGITAEEKAQIEQLRNELPGISQTKINDGLILRWLRNNSNDVSATSEALKKHLVFRKAWGLDELLTKWEKPEVLLKYYGHGFPGYDREGSPILFSLLGNVDVEGLFNSCQPQDFVKMSLTHIEEALAKADEIAKKKSIPYEQFLLIIDLDNMSTSHYKFKPFTSSYLTLLALFQENYPGACKKIIVIQAPTIAKIAFNLLGPFLSSETEHLIEMHSDTWKESLFNYIDPDKWPLYWGGNMKDENGDEKCSSKIVYGLGPVPDCYKYDIKNDKDTYTDVTVYAGNSHLVELMVESPGSKLYWKYKTVSEDIGFAVYYSDREDNSDIKTMENIFPYIRLECSLVPIEGSVICEKKGKYVVEFDNYYSWFSAKELSCIVKVNSS</sequence>
<evidence type="ECO:0000259" key="6">
    <source>
        <dbReference type="PROSITE" id="PS50191"/>
    </source>
</evidence>
<dbReference type="InterPro" id="IPR011989">
    <property type="entry name" value="ARM-like"/>
</dbReference>
<evidence type="ECO:0000256" key="1">
    <source>
        <dbReference type="ARBA" id="ARBA00001947"/>
    </source>
</evidence>
<evidence type="ECO:0000259" key="7">
    <source>
        <dbReference type="PROSITE" id="PS50866"/>
    </source>
</evidence>
<dbReference type="CDD" id="cd00170">
    <property type="entry name" value="SEC14"/>
    <property type="match status" value="1"/>
</dbReference>
<dbReference type="InterPro" id="IPR036865">
    <property type="entry name" value="CRAL-TRIO_dom_sf"/>
</dbReference>
<dbReference type="SUPFAM" id="SSF53187">
    <property type="entry name" value="Zn-dependent exopeptidases"/>
    <property type="match status" value="1"/>
</dbReference>
<dbReference type="Gene3D" id="2.60.40.3120">
    <property type="match status" value="1"/>
</dbReference>
<accession>A0A0V0U678</accession>
<keyword evidence="9" id="KW-0645">Protease</keyword>
<dbReference type="InterPro" id="IPR036598">
    <property type="entry name" value="GOLD_dom_sf"/>
</dbReference>
<dbReference type="InterPro" id="IPR050821">
    <property type="entry name" value="Cytosolic_carboxypeptidase"/>
</dbReference>
<dbReference type="PROSITE" id="PS50191">
    <property type="entry name" value="CRAL_TRIO"/>
    <property type="match status" value="1"/>
</dbReference>
<keyword evidence="9" id="KW-0121">Carboxypeptidase</keyword>
<dbReference type="SUPFAM" id="SSF48371">
    <property type="entry name" value="ARM repeat"/>
    <property type="match status" value="1"/>
</dbReference>
<dbReference type="InterPro" id="IPR036273">
    <property type="entry name" value="CRAL/TRIO_N_dom_sf"/>
</dbReference>
<keyword evidence="10" id="KW-1185">Reference proteome</keyword>